<evidence type="ECO:0000313" key="2">
    <source>
        <dbReference type="Proteomes" id="UP000250831"/>
    </source>
</evidence>
<evidence type="ECO:0008006" key="3">
    <source>
        <dbReference type="Google" id="ProtNLM"/>
    </source>
</evidence>
<organism evidence="1 2">
    <name type="scientific">Sphingobacterium athyrii</name>
    <dbReference type="NCBI Taxonomy" id="2152717"/>
    <lineage>
        <taxon>Bacteria</taxon>
        <taxon>Pseudomonadati</taxon>
        <taxon>Bacteroidota</taxon>
        <taxon>Sphingobacteriia</taxon>
        <taxon>Sphingobacteriales</taxon>
        <taxon>Sphingobacteriaceae</taxon>
        <taxon>Sphingobacterium</taxon>
    </lineage>
</organism>
<name>A0A363NUW7_9SPHI</name>
<comment type="caution">
    <text evidence="1">The sequence shown here is derived from an EMBL/GenBank/DDBJ whole genome shotgun (WGS) entry which is preliminary data.</text>
</comment>
<dbReference type="Pfam" id="PF11888">
    <property type="entry name" value="DUF3408"/>
    <property type="match status" value="1"/>
</dbReference>
<dbReference type="InterPro" id="IPR021823">
    <property type="entry name" value="DUF3408"/>
</dbReference>
<dbReference type="Proteomes" id="UP000250831">
    <property type="component" value="Unassembled WGS sequence"/>
</dbReference>
<dbReference type="OrthoDB" id="949719at2"/>
<accession>A0A363NUW7</accession>
<reference evidence="1 2" key="1">
    <citation type="submission" date="2018-04" db="EMBL/GenBank/DDBJ databases">
        <title>Sphingobacterium sp. M46 Genome.</title>
        <authorList>
            <person name="Cheng J."/>
            <person name="Li Y."/>
        </authorList>
    </citation>
    <scope>NUCLEOTIDE SEQUENCE [LARGE SCALE GENOMIC DNA]</scope>
    <source>
        <strain evidence="1 2">M46</strain>
    </source>
</reference>
<gene>
    <name evidence="1" type="ORF">DCO56_13935</name>
</gene>
<protein>
    <recommendedName>
        <fullName evidence="3">DUF3408 domain-containing protein</fullName>
    </recommendedName>
</protein>
<dbReference type="EMBL" id="QCXX01000003">
    <property type="protein sequence ID" value="PUV24441.1"/>
    <property type="molecule type" value="Genomic_DNA"/>
</dbReference>
<evidence type="ECO:0000313" key="1">
    <source>
        <dbReference type="EMBL" id="PUV24441.1"/>
    </source>
</evidence>
<sequence length="107" mass="12911">MKNLNRFYNMKKQNNKVEVTIKVHQDAIVEKETYEKMFLGRKNMDKRGERSIYLRAEYHERLTRIVQIIGGDKIPLYAYLDNILSHHFDLFEKRLTEEFAAKCKPLF</sequence>
<keyword evidence="2" id="KW-1185">Reference proteome</keyword>
<dbReference type="AlphaFoldDB" id="A0A363NUW7"/>
<proteinExistence type="predicted"/>